<reference evidence="3 4" key="1">
    <citation type="journal article" date="2009" name="Appl. Environ. Microbiol.">
        <title>Three genomes from the phylum Acidobacteria provide insight into the lifestyles of these microorganisms in soils.</title>
        <authorList>
            <person name="Ward N.L."/>
            <person name="Challacombe J.F."/>
            <person name="Janssen P.H."/>
            <person name="Henrissat B."/>
            <person name="Coutinho P.M."/>
            <person name="Wu M."/>
            <person name="Xie G."/>
            <person name="Haft D.H."/>
            <person name="Sait M."/>
            <person name="Badger J."/>
            <person name="Barabote R.D."/>
            <person name="Bradley B."/>
            <person name="Brettin T.S."/>
            <person name="Brinkac L.M."/>
            <person name="Bruce D."/>
            <person name="Creasy T."/>
            <person name="Daugherty S.C."/>
            <person name="Davidsen T.M."/>
            <person name="DeBoy R.T."/>
            <person name="Detter J.C."/>
            <person name="Dodson R.J."/>
            <person name="Durkin A.S."/>
            <person name="Ganapathy A."/>
            <person name="Gwinn-Giglio M."/>
            <person name="Han C.S."/>
            <person name="Khouri H."/>
            <person name="Kiss H."/>
            <person name="Kothari S.P."/>
            <person name="Madupu R."/>
            <person name="Nelson K.E."/>
            <person name="Nelson W.C."/>
            <person name="Paulsen I."/>
            <person name="Penn K."/>
            <person name="Ren Q."/>
            <person name="Rosovitz M.J."/>
            <person name="Selengut J.D."/>
            <person name="Shrivastava S."/>
            <person name="Sullivan S.A."/>
            <person name="Tapia R."/>
            <person name="Thompson L.S."/>
            <person name="Watkins K.L."/>
            <person name="Yang Q."/>
            <person name="Yu C."/>
            <person name="Zafar N."/>
            <person name="Zhou L."/>
            <person name="Kuske C.R."/>
        </authorList>
    </citation>
    <scope>NUCLEOTIDE SEQUENCE [LARGE SCALE GENOMIC DNA]</scope>
    <source>
        <strain evidence="3 4">Ellin345</strain>
    </source>
</reference>
<dbReference type="GO" id="GO:0032259">
    <property type="term" value="P:methylation"/>
    <property type="evidence" value="ECO:0007669"/>
    <property type="project" value="UniProtKB-KW"/>
</dbReference>
<dbReference type="Gene3D" id="3.40.50.150">
    <property type="entry name" value="Vaccinia Virus protein VP39"/>
    <property type="match status" value="1"/>
</dbReference>
<keyword evidence="3" id="KW-0489">Methyltransferase</keyword>
<dbReference type="OrthoDB" id="9797252at2"/>
<dbReference type="Proteomes" id="UP000002432">
    <property type="component" value="Chromosome"/>
</dbReference>
<dbReference type="EMBL" id="CP000360">
    <property type="protein sequence ID" value="ABF39677.1"/>
    <property type="molecule type" value="Genomic_DNA"/>
</dbReference>
<organism evidence="3 4">
    <name type="scientific">Koribacter versatilis (strain Ellin345)</name>
    <dbReference type="NCBI Taxonomy" id="204669"/>
    <lineage>
        <taxon>Bacteria</taxon>
        <taxon>Pseudomonadati</taxon>
        <taxon>Acidobacteriota</taxon>
        <taxon>Terriglobia</taxon>
        <taxon>Terriglobales</taxon>
        <taxon>Candidatus Korobacteraceae</taxon>
        <taxon>Candidatus Korobacter</taxon>
    </lineage>
</organism>
<evidence type="ECO:0000256" key="1">
    <source>
        <dbReference type="ARBA" id="ARBA00022679"/>
    </source>
</evidence>
<sequence>MSSPNIAAAQPMSPADHERRRLALQASVLNPLTDSFLRSAGISRGMRVLEVGCGIGEVSLITARLLGPHGRLHCVDTDGKALEIAQGRVRSAGHDHVSFEHTDIASHTPVRTYDAVIGRHVLIRMQDAMEVIKQAVHMVHVGGVIAFQEYDLSFYPRGYPEMPLMFSVQQLIVDYYRRSVARPNIGTQLFWLMQEAGLPAPECRVECVMDGGPNSPVYEWLTETLRSLLPEMEALGMTAGGVISDSLAQRLRDEAVEKRGVAIMSPMVGAFARKPYTTRTRG</sequence>
<protein>
    <submittedName>
        <fullName evidence="3">RNA methylase</fullName>
    </submittedName>
</protein>
<evidence type="ECO:0000313" key="4">
    <source>
        <dbReference type="Proteomes" id="UP000002432"/>
    </source>
</evidence>
<evidence type="ECO:0000313" key="3">
    <source>
        <dbReference type="EMBL" id="ABF39677.1"/>
    </source>
</evidence>
<proteinExistence type="predicted"/>
<dbReference type="KEGG" id="aba:Acid345_0672"/>
<dbReference type="GO" id="GO:0008168">
    <property type="term" value="F:methyltransferase activity"/>
    <property type="evidence" value="ECO:0007669"/>
    <property type="project" value="UniProtKB-KW"/>
</dbReference>
<keyword evidence="4" id="KW-1185">Reference proteome</keyword>
<feature type="domain" description="Methyltransferase" evidence="2">
    <location>
        <begin position="43"/>
        <end position="151"/>
    </location>
</feature>
<dbReference type="SUPFAM" id="SSF53335">
    <property type="entry name" value="S-adenosyl-L-methionine-dependent methyltransferases"/>
    <property type="match status" value="1"/>
</dbReference>
<dbReference type="HOGENOM" id="CLU_062440_0_0_0"/>
<accession>Q1ITX3</accession>
<dbReference type="PANTHER" id="PTHR43861">
    <property type="entry name" value="TRANS-ACONITATE 2-METHYLTRANSFERASE-RELATED"/>
    <property type="match status" value="1"/>
</dbReference>
<dbReference type="EnsemblBacteria" id="ABF39677">
    <property type="protein sequence ID" value="ABF39677"/>
    <property type="gene ID" value="Acid345_0672"/>
</dbReference>
<dbReference type="PANTHER" id="PTHR43861:SF3">
    <property type="entry name" value="PUTATIVE (AFU_ORTHOLOGUE AFUA_2G14390)-RELATED"/>
    <property type="match status" value="1"/>
</dbReference>
<evidence type="ECO:0000259" key="2">
    <source>
        <dbReference type="Pfam" id="PF13847"/>
    </source>
</evidence>
<dbReference type="InterPro" id="IPR029063">
    <property type="entry name" value="SAM-dependent_MTases_sf"/>
</dbReference>
<dbReference type="RefSeq" id="WP_011521479.1">
    <property type="nucleotide sequence ID" value="NC_008009.1"/>
</dbReference>
<name>Q1ITX3_KORVE</name>
<keyword evidence="1" id="KW-0808">Transferase</keyword>
<dbReference type="eggNOG" id="COG0500">
    <property type="taxonomic scope" value="Bacteria"/>
</dbReference>
<dbReference type="Pfam" id="PF13847">
    <property type="entry name" value="Methyltransf_31"/>
    <property type="match status" value="1"/>
</dbReference>
<gene>
    <name evidence="3" type="ordered locus">Acid345_0672</name>
</gene>
<dbReference type="STRING" id="204669.Acid345_0672"/>
<dbReference type="AlphaFoldDB" id="Q1ITX3"/>
<dbReference type="InterPro" id="IPR025714">
    <property type="entry name" value="Methyltranfer_dom"/>
</dbReference>
<dbReference type="CDD" id="cd02440">
    <property type="entry name" value="AdoMet_MTases"/>
    <property type="match status" value="1"/>
</dbReference>